<dbReference type="InterPro" id="IPR036961">
    <property type="entry name" value="Kinesin_motor_dom_sf"/>
</dbReference>
<evidence type="ECO:0000259" key="16">
    <source>
        <dbReference type="PROSITE" id="PS50067"/>
    </source>
</evidence>
<dbReference type="InParanoid" id="A0A317XEN9"/>
<dbReference type="Pfam" id="PF00225">
    <property type="entry name" value="Kinesin"/>
    <property type="match status" value="1"/>
</dbReference>
<dbReference type="GO" id="GO:0005634">
    <property type="term" value="C:nucleus"/>
    <property type="evidence" value="ECO:0007669"/>
    <property type="project" value="TreeGrafter"/>
</dbReference>
<evidence type="ECO:0000256" key="15">
    <source>
        <dbReference type="SAM" id="MobiDB-lite"/>
    </source>
</evidence>
<feature type="region of interest" description="Disordered" evidence="15">
    <location>
        <begin position="1"/>
        <end position="103"/>
    </location>
</feature>
<feature type="compositionally biased region" description="Low complexity" evidence="15">
    <location>
        <begin position="31"/>
        <end position="62"/>
    </location>
</feature>
<evidence type="ECO:0000256" key="9">
    <source>
        <dbReference type="ARBA" id="ARBA00023175"/>
    </source>
</evidence>
<comment type="similarity">
    <text evidence="12">Belongs to the TRAFAC class myosin-kinesin ATPase superfamily. Kinesin family. KIN-5/BimC subfamily.</text>
</comment>
<dbReference type="PROSITE" id="PS50067">
    <property type="entry name" value="KINESIN_MOTOR_2"/>
    <property type="match status" value="1"/>
</dbReference>
<evidence type="ECO:0000256" key="3">
    <source>
        <dbReference type="ARBA" id="ARBA00022618"/>
    </source>
</evidence>
<evidence type="ECO:0000313" key="18">
    <source>
        <dbReference type="Proteomes" id="UP000246740"/>
    </source>
</evidence>
<keyword evidence="5 13" id="KW-0547">Nucleotide-binding</keyword>
<dbReference type="InterPro" id="IPR001752">
    <property type="entry name" value="Kinesin_motor_dom"/>
</dbReference>
<evidence type="ECO:0000256" key="14">
    <source>
        <dbReference type="SAM" id="Coils"/>
    </source>
</evidence>
<feature type="compositionally biased region" description="Polar residues" evidence="15">
    <location>
        <begin position="1211"/>
        <end position="1222"/>
    </location>
</feature>
<feature type="compositionally biased region" description="Basic and acidic residues" evidence="15">
    <location>
        <begin position="63"/>
        <end position="72"/>
    </location>
</feature>
<proteinExistence type="inferred from homology"/>
<keyword evidence="4" id="KW-0493">Microtubule</keyword>
<keyword evidence="6" id="KW-0498">Mitosis</keyword>
<organism evidence="17 18">
    <name type="scientific">Testicularia cyperi</name>
    <dbReference type="NCBI Taxonomy" id="1882483"/>
    <lineage>
        <taxon>Eukaryota</taxon>
        <taxon>Fungi</taxon>
        <taxon>Dikarya</taxon>
        <taxon>Basidiomycota</taxon>
        <taxon>Ustilaginomycotina</taxon>
        <taxon>Ustilaginomycetes</taxon>
        <taxon>Ustilaginales</taxon>
        <taxon>Anthracoideaceae</taxon>
        <taxon>Testicularia</taxon>
    </lineage>
</organism>
<sequence>MSALRRPGSSASLARPTQPRSRAPSVAPPVSGTAAARRVTSSSASRMASSSSSSSSAAATTDDAQRSRKGDTGESNIQVVVRVRGRAQNEPHNPATTVLTTSGPRCQQIDVALEPPPVSSSSILNTTSSLVQDSSSTRQKSYHFDQVFGPEADQGMVYTDVVGPILEEVMSGYNCTIFAYGQTGTGKTFTMEGDLTSQMGTYSADAGIIPRTLYRLFHTLELSKEDYSVKSTFIELYNEELRDLLSIDQSSSLAESSGTNNAKDSQHGLRMYDDARGKGVVIQGLEEVALKDAAHGLTVLRRGSQKRQIAATNCNEQSSRSHSVFTMTVFIKDKGSRGEDVLKIGKLNLVDLAGSENIGRSGAENKRAREAGMINQSLLTLGRVINALVEKNSHIPYRESKLTRLLQESLGGRTKTCIIATVSQDRSNIEETLSTLDYALRAKSIKNRPELNTRMTRSALIKEYVHEIERLKGDLQASRDQNGIYLTQESWDTMHQEHEERKSLAETLKRTAEVTESKLTSLKEQFEQNMQLLLKRDNEVRAAKSECAGKVAELETMITKANQLEETVEQEIALRKAYKASESTLNAAASSLARLVHDSTTDVQGLFDKLERKSSIEHANRALATECRNAVSTRATTLEQNVATFCEAETAFFQGLKSNLGGLVEQTEQHLVESQSFAQNKLKLISNSLRDIRSGQMESRDVLFAAIGELEGLAQELHSSHRDSLDSLKQTCRAAIEDVVSANDQRFGQVRTSIESLVESHVVQLQQMRTTNEANLRQVAETKLAVESAAAEEVARLRAQNAVLTATVNEMKQSNEQMKTGLMTDISRLVAGFVQAQDDKLASSIAQAQQNISASEAASQADATRQSRQLDGLTVSVGRVSTQLQEAKEGLSNKSREISDEIEHGTRELASKLGDFASAVEHDLDSGAELTRQECEHLAQLAAKSRDEIETRTKSQSAKIKTLKAKATETFEALEKSIQDSSDSTCKVAKDAATRVDRQMQDTSKFAQHAASDLGALRSDSTSFLGTRFKEDVATGRTPQKRSWKMPAPWQLVPSNRQEAIEAGRRIVEVPAAEEDVEREAEDGLSWPSDQIAPTSDAFTATDMVPSSDAEDLVRNDEEAEAVVETPATRSPVSKTNSPLVGDLPVESTRRTTRIRGLRELPFGHNNVPTPPLEPTDAGAPVKTLQVEPPKTVELATLKDSLVARSRSKNKLSSTAAASTLPVSKRARS</sequence>
<keyword evidence="2" id="KW-0963">Cytoplasm</keyword>
<dbReference type="GO" id="GO:0051301">
    <property type="term" value="P:cell division"/>
    <property type="evidence" value="ECO:0007669"/>
    <property type="project" value="UniProtKB-KW"/>
</dbReference>
<feature type="binding site" evidence="13">
    <location>
        <begin position="181"/>
        <end position="188"/>
    </location>
    <ligand>
        <name>ATP</name>
        <dbReference type="ChEBI" id="CHEBI:30616"/>
    </ligand>
</feature>
<dbReference type="InterPro" id="IPR019821">
    <property type="entry name" value="Kinesin_motor_CS"/>
</dbReference>
<dbReference type="AlphaFoldDB" id="A0A317XEN9"/>
<keyword evidence="9 13" id="KW-0505">Motor protein</keyword>
<dbReference type="PRINTS" id="PR00380">
    <property type="entry name" value="KINESINHEAVY"/>
</dbReference>
<evidence type="ECO:0000256" key="12">
    <source>
        <dbReference type="ARBA" id="ARBA00034704"/>
    </source>
</evidence>
<dbReference type="OrthoDB" id="3176171at2759"/>
<dbReference type="GO" id="GO:0007018">
    <property type="term" value="P:microtubule-based movement"/>
    <property type="evidence" value="ECO:0007669"/>
    <property type="project" value="InterPro"/>
</dbReference>
<feature type="coiled-coil region" evidence="14">
    <location>
        <begin position="551"/>
        <end position="581"/>
    </location>
</feature>
<evidence type="ECO:0000256" key="10">
    <source>
        <dbReference type="ARBA" id="ARBA00023212"/>
    </source>
</evidence>
<comment type="subcellular location">
    <subcellularLocation>
        <location evidence="1">Cytoplasm</location>
        <location evidence="1">Cytoskeleton</location>
    </subcellularLocation>
</comment>
<dbReference type="GO" id="GO:0072686">
    <property type="term" value="C:mitotic spindle"/>
    <property type="evidence" value="ECO:0007669"/>
    <property type="project" value="TreeGrafter"/>
</dbReference>
<dbReference type="InterPro" id="IPR047149">
    <property type="entry name" value="KIF11-like"/>
</dbReference>
<evidence type="ECO:0000256" key="5">
    <source>
        <dbReference type="ARBA" id="ARBA00022741"/>
    </source>
</evidence>
<dbReference type="SMART" id="SM00129">
    <property type="entry name" value="KISc"/>
    <property type="match status" value="1"/>
</dbReference>
<dbReference type="PROSITE" id="PS00411">
    <property type="entry name" value="KINESIN_MOTOR_1"/>
    <property type="match status" value="1"/>
</dbReference>
<keyword evidence="8 14" id="KW-0175">Coiled coil</keyword>
<name>A0A317XEN9_9BASI</name>
<protein>
    <submittedName>
        <fullName evidence="17">Kinesin-domain-containing protein</fullName>
    </submittedName>
</protein>
<dbReference type="GO" id="GO:0000073">
    <property type="term" value="P:initial mitotic spindle pole body separation"/>
    <property type="evidence" value="ECO:0007669"/>
    <property type="project" value="TreeGrafter"/>
</dbReference>
<keyword evidence="3" id="KW-0132">Cell division</keyword>
<evidence type="ECO:0000256" key="4">
    <source>
        <dbReference type="ARBA" id="ARBA00022701"/>
    </source>
</evidence>
<evidence type="ECO:0000256" key="13">
    <source>
        <dbReference type="PROSITE-ProRule" id="PRU00283"/>
    </source>
</evidence>
<dbReference type="GO" id="GO:0005524">
    <property type="term" value="F:ATP binding"/>
    <property type="evidence" value="ECO:0007669"/>
    <property type="project" value="UniProtKB-UniRule"/>
</dbReference>
<dbReference type="InterPro" id="IPR047241">
    <property type="entry name" value="KIF11-like_kin_motor_dom"/>
</dbReference>
<dbReference type="FunFam" id="3.40.850.10:FF:000051">
    <property type="entry name" value="Kinesin-like protein bimC"/>
    <property type="match status" value="1"/>
</dbReference>
<accession>A0A317XEN9</accession>
<evidence type="ECO:0000256" key="6">
    <source>
        <dbReference type="ARBA" id="ARBA00022776"/>
    </source>
</evidence>
<dbReference type="STRING" id="1882483.A0A317XEN9"/>
<dbReference type="PANTHER" id="PTHR47970:SF12">
    <property type="entry name" value="KINESIN FAMILY MEMBER 11"/>
    <property type="match status" value="1"/>
</dbReference>
<evidence type="ECO:0000313" key="17">
    <source>
        <dbReference type="EMBL" id="PWY96996.1"/>
    </source>
</evidence>
<evidence type="ECO:0000256" key="2">
    <source>
        <dbReference type="ARBA" id="ARBA00022490"/>
    </source>
</evidence>
<dbReference type="GO" id="GO:0008574">
    <property type="term" value="F:plus-end-directed microtubule motor activity"/>
    <property type="evidence" value="ECO:0007669"/>
    <property type="project" value="TreeGrafter"/>
</dbReference>
<dbReference type="Proteomes" id="UP000246740">
    <property type="component" value="Unassembled WGS sequence"/>
</dbReference>
<dbReference type="EMBL" id="KZ819229">
    <property type="protein sequence ID" value="PWY96996.1"/>
    <property type="molecule type" value="Genomic_DNA"/>
</dbReference>
<dbReference type="InterPro" id="IPR027417">
    <property type="entry name" value="P-loop_NTPase"/>
</dbReference>
<feature type="compositionally biased region" description="Polar residues" evidence="15">
    <location>
        <begin position="1128"/>
        <end position="1139"/>
    </location>
</feature>
<dbReference type="Gene3D" id="3.40.850.10">
    <property type="entry name" value="Kinesin motor domain"/>
    <property type="match status" value="1"/>
</dbReference>
<evidence type="ECO:0000256" key="8">
    <source>
        <dbReference type="ARBA" id="ARBA00023054"/>
    </source>
</evidence>
<keyword evidence="18" id="KW-1185">Reference proteome</keyword>
<gene>
    <name evidence="17" type="ORF">BCV70DRAFT_203263</name>
</gene>
<evidence type="ECO:0000256" key="1">
    <source>
        <dbReference type="ARBA" id="ARBA00004245"/>
    </source>
</evidence>
<feature type="compositionally biased region" description="Polar residues" evidence="15">
    <location>
        <begin position="90"/>
        <end position="103"/>
    </location>
</feature>
<evidence type="ECO:0000256" key="7">
    <source>
        <dbReference type="ARBA" id="ARBA00022840"/>
    </source>
</evidence>
<dbReference type="CDD" id="cd01364">
    <property type="entry name" value="KISc_BimC_Eg5"/>
    <property type="match status" value="1"/>
</dbReference>
<feature type="domain" description="Kinesin motor" evidence="16">
    <location>
        <begin position="76"/>
        <end position="445"/>
    </location>
</feature>
<dbReference type="PANTHER" id="PTHR47970">
    <property type="entry name" value="KINESIN-LIKE PROTEIN KIF11"/>
    <property type="match status" value="1"/>
</dbReference>
<reference evidence="17 18" key="1">
    <citation type="journal article" date="2018" name="Mol. Biol. Evol.">
        <title>Broad Genomic Sampling Reveals a Smut Pathogenic Ancestry of the Fungal Clade Ustilaginomycotina.</title>
        <authorList>
            <person name="Kijpornyongpan T."/>
            <person name="Mondo S.J."/>
            <person name="Barry K."/>
            <person name="Sandor L."/>
            <person name="Lee J."/>
            <person name="Lipzen A."/>
            <person name="Pangilinan J."/>
            <person name="LaButti K."/>
            <person name="Hainaut M."/>
            <person name="Henrissat B."/>
            <person name="Grigoriev I.V."/>
            <person name="Spatafora J.W."/>
            <person name="Aime M.C."/>
        </authorList>
    </citation>
    <scope>NUCLEOTIDE SEQUENCE [LARGE SCALE GENOMIC DNA]</scope>
    <source>
        <strain evidence="17 18">MCA 3645</strain>
    </source>
</reference>
<feature type="region of interest" description="Disordered" evidence="15">
    <location>
        <begin position="1204"/>
        <end position="1229"/>
    </location>
</feature>
<evidence type="ECO:0000256" key="11">
    <source>
        <dbReference type="ARBA" id="ARBA00023306"/>
    </source>
</evidence>
<dbReference type="FunCoup" id="A0A317XEN9">
    <property type="interactions" value="501"/>
</dbReference>
<keyword evidence="11" id="KW-0131">Cell cycle</keyword>
<keyword evidence="7 13" id="KW-0067">ATP-binding</keyword>
<dbReference type="GO" id="GO:0008017">
    <property type="term" value="F:microtubule binding"/>
    <property type="evidence" value="ECO:0007669"/>
    <property type="project" value="InterPro"/>
</dbReference>
<keyword evidence="10" id="KW-0206">Cytoskeleton</keyword>
<feature type="region of interest" description="Disordered" evidence="15">
    <location>
        <begin position="1120"/>
        <end position="1189"/>
    </location>
</feature>
<dbReference type="SUPFAM" id="SSF52540">
    <property type="entry name" value="P-loop containing nucleoside triphosphate hydrolases"/>
    <property type="match status" value="1"/>
</dbReference>
<dbReference type="GO" id="GO:0005876">
    <property type="term" value="C:spindle microtubule"/>
    <property type="evidence" value="ECO:0007669"/>
    <property type="project" value="TreeGrafter"/>
</dbReference>